<dbReference type="AlphaFoldDB" id="A0A9D3N3U2"/>
<keyword evidence="6" id="KW-1015">Disulfide bond</keyword>
<dbReference type="EC" id="3.2.2.6" evidence="2"/>
<keyword evidence="8" id="KW-1185">Reference proteome</keyword>
<dbReference type="GO" id="GO:0016849">
    <property type="term" value="F:phosphorus-oxygen lyase activity"/>
    <property type="evidence" value="ECO:0007669"/>
    <property type="project" value="TreeGrafter"/>
</dbReference>
<protein>
    <recommendedName>
        <fullName evidence="2">ADP-ribosyl cyclase/cyclic ADP-ribose hydrolase</fullName>
        <ecNumber evidence="2">3.2.2.6</ecNumber>
    </recommendedName>
</protein>
<sequence length="219" mass="24407">MARENDCEIIWKAFEQAYVGRDPCDVPPQAYDPLINSVKQHVVCNTMMFWSKTKDTVKAFADNRECLVILEGTLLGFVFDELTWCSKNESKETFTTDCPSWSHCENNPVRSFWNRASVNFAATSCGNVSAMLNGSLEAPFSSTSVFGSVEVKNLDPSKVNSLTVLLVTKETDLTTCDNPSFHALQNILDTKIAYKCRKVPYSKVEGCISDPEIPCSDCL</sequence>
<proteinExistence type="inferred from homology"/>
<organism evidence="7 8">
    <name type="scientific">Hemibagrus wyckioides</name>
    <dbReference type="NCBI Taxonomy" id="337641"/>
    <lineage>
        <taxon>Eukaryota</taxon>
        <taxon>Metazoa</taxon>
        <taxon>Chordata</taxon>
        <taxon>Craniata</taxon>
        <taxon>Vertebrata</taxon>
        <taxon>Euteleostomi</taxon>
        <taxon>Actinopterygii</taxon>
        <taxon>Neopterygii</taxon>
        <taxon>Teleostei</taxon>
        <taxon>Ostariophysi</taxon>
        <taxon>Siluriformes</taxon>
        <taxon>Bagridae</taxon>
        <taxon>Hemibagrus</taxon>
    </lineage>
</organism>
<name>A0A9D3N3U2_9TELE</name>
<evidence type="ECO:0000256" key="4">
    <source>
        <dbReference type="ARBA" id="ARBA00022801"/>
    </source>
</evidence>
<evidence type="ECO:0000256" key="6">
    <source>
        <dbReference type="ARBA" id="ARBA00023157"/>
    </source>
</evidence>
<gene>
    <name evidence="7" type="ORF">KOW79_021385</name>
</gene>
<dbReference type="EMBL" id="JAHKSW010000027">
    <property type="protein sequence ID" value="KAG7315297.1"/>
    <property type="molecule type" value="Genomic_DNA"/>
</dbReference>
<evidence type="ECO:0000256" key="5">
    <source>
        <dbReference type="ARBA" id="ARBA00023027"/>
    </source>
</evidence>
<comment type="caution">
    <text evidence="7">The sequence shown here is derived from an EMBL/GenBank/DDBJ whole genome shotgun (WGS) entry which is preliminary data.</text>
</comment>
<evidence type="ECO:0000256" key="1">
    <source>
        <dbReference type="ARBA" id="ARBA00005406"/>
    </source>
</evidence>
<accession>A0A9D3N3U2</accession>
<evidence type="ECO:0000313" key="7">
    <source>
        <dbReference type="EMBL" id="KAG7315297.1"/>
    </source>
</evidence>
<reference evidence="7 8" key="1">
    <citation type="submission" date="2021-06" db="EMBL/GenBank/DDBJ databases">
        <title>Chromosome-level genome assembly of the red-tail catfish (Hemibagrus wyckioides).</title>
        <authorList>
            <person name="Shao F."/>
        </authorList>
    </citation>
    <scope>NUCLEOTIDE SEQUENCE [LARGE SCALE GENOMIC DNA]</scope>
    <source>
        <strain evidence="7">EC202008001</strain>
        <tissue evidence="7">Blood</tissue>
    </source>
</reference>
<dbReference type="GO" id="GO:0016740">
    <property type="term" value="F:transferase activity"/>
    <property type="evidence" value="ECO:0007669"/>
    <property type="project" value="UniProtKB-KW"/>
</dbReference>
<dbReference type="PANTHER" id="PTHR10912">
    <property type="entry name" value="ADP-RIBOSYL CYCLASE"/>
    <property type="match status" value="1"/>
</dbReference>
<dbReference type="Proteomes" id="UP000824219">
    <property type="component" value="Linkage Group LG27"/>
</dbReference>
<dbReference type="InterPro" id="IPR003193">
    <property type="entry name" value="ADP-ribosyl_cyclase"/>
</dbReference>
<dbReference type="GO" id="GO:0030890">
    <property type="term" value="P:positive regulation of B cell proliferation"/>
    <property type="evidence" value="ECO:0007669"/>
    <property type="project" value="TreeGrafter"/>
</dbReference>
<dbReference type="Pfam" id="PF02267">
    <property type="entry name" value="Rib_hydrolayse"/>
    <property type="match status" value="1"/>
</dbReference>
<keyword evidence="5" id="KW-0520">NAD</keyword>
<evidence type="ECO:0000256" key="2">
    <source>
        <dbReference type="ARBA" id="ARBA00011982"/>
    </source>
</evidence>
<dbReference type="PANTHER" id="PTHR10912:SF9">
    <property type="entry name" value="ADP-RIBOSYL CYCLASE_CYCLIC ADP-RIBOSE HYDROLASE"/>
    <property type="match status" value="1"/>
</dbReference>
<keyword evidence="4" id="KW-0378">Hydrolase</keyword>
<keyword evidence="3" id="KW-0808">Transferase</keyword>
<evidence type="ECO:0000256" key="3">
    <source>
        <dbReference type="ARBA" id="ARBA00022679"/>
    </source>
</evidence>
<dbReference type="GO" id="GO:0061809">
    <property type="term" value="F:NAD+ nucleosidase activity, cyclic ADP-ribose generating"/>
    <property type="evidence" value="ECO:0007669"/>
    <property type="project" value="UniProtKB-EC"/>
</dbReference>
<dbReference type="GO" id="GO:0005886">
    <property type="term" value="C:plasma membrane"/>
    <property type="evidence" value="ECO:0007669"/>
    <property type="project" value="TreeGrafter"/>
</dbReference>
<evidence type="ECO:0000313" key="8">
    <source>
        <dbReference type="Proteomes" id="UP000824219"/>
    </source>
</evidence>
<dbReference type="Gene3D" id="3.40.50.720">
    <property type="entry name" value="NAD(P)-binding Rossmann-like Domain"/>
    <property type="match status" value="1"/>
</dbReference>
<dbReference type="SUPFAM" id="SSF52309">
    <property type="entry name" value="N-(deoxy)ribosyltransferase-like"/>
    <property type="match status" value="1"/>
</dbReference>
<dbReference type="Gene3D" id="1.20.82.10">
    <property type="entry name" value="ADP Ribosyl Cyclase, Chain A, domain 1"/>
    <property type="match status" value="1"/>
</dbReference>
<dbReference type="OrthoDB" id="10028716at2759"/>
<comment type="similarity">
    <text evidence="1">Belongs to the ADP-ribosyl cyclase family.</text>
</comment>